<proteinExistence type="predicted"/>
<dbReference type="CDD" id="cd00093">
    <property type="entry name" value="HTH_XRE"/>
    <property type="match status" value="1"/>
</dbReference>
<sequence>MQLKDYLVEADLTYDEFAKQIGAANAGVVAKYVAGRRVPRPQFMTAIAKATDGKVQPNDFFPVEAS</sequence>
<dbReference type="Proteomes" id="UP000249082">
    <property type="component" value="Unassembled WGS sequence"/>
</dbReference>
<accession>A0A2W5NL52</accession>
<comment type="caution">
    <text evidence="1">The sequence shown here is derived from an EMBL/GenBank/DDBJ whole genome shotgun (WGS) entry which is preliminary data.</text>
</comment>
<dbReference type="InterPro" id="IPR010982">
    <property type="entry name" value="Lambda_DNA-bd_dom_sf"/>
</dbReference>
<name>A0A2W5NL52_9SPHN</name>
<reference evidence="1 2" key="1">
    <citation type="submission" date="2017-08" db="EMBL/GenBank/DDBJ databases">
        <title>Infants hospitalized years apart are colonized by the same room-sourced microbial strains.</title>
        <authorList>
            <person name="Brooks B."/>
            <person name="Olm M.R."/>
            <person name="Firek B.A."/>
            <person name="Baker R."/>
            <person name="Thomas B.C."/>
            <person name="Morowitz M.J."/>
            <person name="Banfield J.F."/>
        </authorList>
    </citation>
    <scope>NUCLEOTIDE SEQUENCE [LARGE SCALE GENOMIC DNA]</scope>
    <source>
        <strain evidence="1">S2_005_002_R2_33</strain>
    </source>
</reference>
<gene>
    <name evidence="1" type="ORF">DI555_14010</name>
</gene>
<dbReference type="GO" id="GO:0003677">
    <property type="term" value="F:DNA binding"/>
    <property type="evidence" value="ECO:0007669"/>
    <property type="project" value="InterPro"/>
</dbReference>
<protein>
    <submittedName>
        <fullName evidence="1">XRE family transcriptional regulator</fullName>
    </submittedName>
</protein>
<evidence type="ECO:0000313" key="2">
    <source>
        <dbReference type="Proteomes" id="UP000249082"/>
    </source>
</evidence>
<evidence type="ECO:0000313" key="1">
    <source>
        <dbReference type="EMBL" id="PZQ54172.1"/>
    </source>
</evidence>
<dbReference type="Gene3D" id="1.10.260.40">
    <property type="entry name" value="lambda repressor-like DNA-binding domains"/>
    <property type="match status" value="1"/>
</dbReference>
<dbReference type="AlphaFoldDB" id="A0A2W5NL52"/>
<dbReference type="EMBL" id="QFPX01000010">
    <property type="protein sequence ID" value="PZQ54172.1"/>
    <property type="molecule type" value="Genomic_DNA"/>
</dbReference>
<organism evidence="1 2">
    <name type="scientific">Novosphingobium pentaromativorans</name>
    <dbReference type="NCBI Taxonomy" id="205844"/>
    <lineage>
        <taxon>Bacteria</taxon>
        <taxon>Pseudomonadati</taxon>
        <taxon>Pseudomonadota</taxon>
        <taxon>Alphaproteobacteria</taxon>
        <taxon>Sphingomonadales</taxon>
        <taxon>Sphingomonadaceae</taxon>
        <taxon>Novosphingobium</taxon>
    </lineage>
</organism>
<dbReference type="SUPFAM" id="SSF47413">
    <property type="entry name" value="lambda repressor-like DNA-binding domains"/>
    <property type="match status" value="1"/>
</dbReference>
<dbReference type="InterPro" id="IPR001387">
    <property type="entry name" value="Cro/C1-type_HTH"/>
</dbReference>